<proteinExistence type="inferred from homology"/>
<dbReference type="PRINTS" id="PR01438">
    <property type="entry name" value="UNVRSLSTRESS"/>
</dbReference>
<dbReference type="Gene3D" id="3.40.50.620">
    <property type="entry name" value="HUPs"/>
    <property type="match status" value="2"/>
</dbReference>
<organism evidence="4 5">
    <name type="scientific">Persephonella atlantica</name>
    <dbReference type="NCBI Taxonomy" id="2699429"/>
    <lineage>
        <taxon>Bacteria</taxon>
        <taxon>Pseudomonadati</taxon>
        <taxon>Aquificota</taxon>
        <taxon>Aquificia</taxon>
        <taxon>Aquificales</taxon>
        <taxon>Hydrogenothermaceae</taxon>
        <taxon>Persephonella</taxon>
    </lineage>
</organism>
<evidence type="ECO:0000256" key="1">
    <source>
        <dbReference type="ARBA" id="ARBA00008791"/>
    </source>
</evidence>
<evidence type="ECO:0000256" key="2">
    <source>
        <dbReference type="SAM" id="Coils"/>
    </source>
</evidence>
<accession>A0ABS1GJ77</accession>
<dbReference type="InterPro" id="IPR006016">
    <property type="entry name" value="UspA"/>
</dbReference>
<feature type="domain" description="UspA" evidence="3">
    <location>
        <begin position="3"/>
        <end position="153"/>
    </location>
</feature>
<dbReference type="PANTHER" id="PTHR46268">
    <property type="entry name" value="STRESS RESPONSE PROTEIN NHAX"/>
    <property type="match status" value="1"/>
</dbReference>
<dbReference type="RefSeq" id="WP_200674368.1">
    <property type="nucleotide sequence ID" value="NZ_JAACYA010000002.1"/>
</dbReference>
<reference evidence="4 5" key="1">
    <citation type="journal article" date="2021" name="Syst. Appl. Microbiol.">
        <title>Persephonella atlantica sp. nov.: How to adapt to physico-chemical gradients in high temperature hydrothermal habitats.</title>
        <authorList>
            <person name="Francois D.X."/>
            <person name="Godfroy A."/>
            <person name="Mathien C."/>
            <person name="Aube J."/>
            <person name="Cathalot C."/>
            <person name="Lesongeur F."/>
            <person name="L'Haridon S."/>
            <person name="Philippon X."/>
            <person name="Roussel E.G."/>
        </authorList>
    </citation>
    <scope>NUCLEOTIDE SEQUENCE [LARGE SCALE GENOMIC DNA]</scope>
    <source>
        <strain evidence="4 5">MO1340</strain>
    </source>
</reference>
<gene>
    <name evidence="4" type="ORF">GWK41_07790</name>
</gene>
<comment type="similarity">
    <text evidence="1">Belongs to the universal stress protein A family.</text>
</comment>
<keyword evidence="5" id="KW-1185">Reference proteome</keyword>
<feature type="coiled-coil region" evidence="2">
    <location>
        <begin position="210"/>
        <end position="237"/>
    </location>
</feature>
<feature type="domain" description="UspA" evidence="3">
    <location>
        <begin position="161"/>
        <end position="293"/>
    </location>
</feature>
<dbReference type="InterPro" id="IPR006015">
    <property type="entry name" value="Universal_stress_UspA"/>
</dbReference>
<comment type="caution">
    <text evidence="4">The sequence shown here is derived from an EMBL/GenBank/DDBJ whole genome shotgun (WGS) entry which is preliminary data.</text>
</comment>
<dbReference type="Proteomes" id="UP000772812">
    <property type="component" value="Unassembled WGS sequence"/>
</dbReference>
<evidence type="ECO:0000313" key="5">
    <source>
        <dbReference type="Proteomes" id="UP000772812"/>
    </source>
</evidence>
<dbReference type="EMBL" id="JAACYA010000002">
    <property type="protein sequence ID" value="MBK3332968.1"/>
    <property type="molecule type" value="Genomic_DNA"/>
</dbReference>
<dbReference type="SUPFAM" id="SSF52402">
    <property type="entry name" value="Adenine nucleotide alpha hydrolases-like"/>
    <property type="match status" value="2"/>
</dbReference>
<keyword evidence="2" id="KW-0175">Coiled coil</keyword>
<sequence length="295" mass="33178">MQFKKILVGVDFSDVTEAVINSAVFIGKIFDAQIKLVHVVENTIFPVALDEIEPLIDPEEFQMIVKKVEEITKISGEKLEEISEKIRREKGLKTSFSVVTGDIAEELLEIGEQGNFDLIVIGAHKNTFSESLLLGNEAEKIVNKARFSVLVVKGRGLKEINRILVGYDFLPNSIEALETAKEIAQKTGAEIDIVHADTEEGFAHFSHIYESVFQKKIELLKQLVEKLRKEKIEADFEIIKTSPDRAIVEAIDDFGSDIVIVGKRQRKDIKRFFLGTIAMKVVKNSTVPVLIARKR</sequence>
<dbReference type="Pfam" id="PF00582">
    <property type="entry name" value="Usp"/>
    <property type="match status" value="2"/>
</dbReference>
<evidence type="ECO:0000313" key="4">
    <source>
        <dbReference type="EMBL" id="MBK3332968.1"/>
    </source>
</evidence>
<dbReference type="PANTHER" id="PTHR46268:SF6">
    <property type="entry name" value="UNIVERSAL STRESS PROTEIN UP12"/>
    <property type="match status" value="1"/>
</dbReference>
<dbReference type="InterPro" id="IPR014729">
    <property type="entry name" value="Rossmann-like_a/b/a_fold"/>
</dbReference>
<protein>
    <submittedName>
        <fullName evidence="4">Universal stress protein</fullName>
    </submittedName>
</protein>
<name>A0ABS1GJ77_9AQUI</name>
<evidence type="ECO:0000259" key="3">
    <source>
        <dbReference type="Pfam" id="PF00582"/>
    </source>
</evidence>
<dbReference type="CDD" id="cd00293">
    <property type="entry name" value="USP-like"/>
    <property type="match status" value="2"/>
</dbReference>